<feature type="compositionally biased region" description="Low complexity" evidence="1">
    <location>
        <begin position="33"/>
        <end position="50"/>
    </location>
</feature>
<feature type="compositionally biased region" description="Pro residues" evidence="1">
    <location>
        <begin position="1"/>
        <end position="15"/>
    </location>
</feature>
<gene>
    <name evidence="2" type="ORF">D5F01_LYC11466</name>
</gene>
<dbReference type="Proteomes" id="UP000424527">
    <property type="component" value="Unassembled WGS sequence"/>
</dbReference>
<feature type="region of interest" description="Disordered" evidence="1">
    <location>
        <begin position="1"/>
        <end position="139"/>
    </location>
</feature>
<dbReference type="EMBL" id="REGW02000011">
    <property type="protein sequence ID" value="KAE8289757.1"/>
    <property type="molecule type" value="Genomic_DNA"/>
</dbReference>
<comment type="caution">
    <text evidence="2">The sequence shown here is derived from an EMBL/GenBank/DDBJ whole genome shotgun (WGS) entry which is preliminary data.</text>
</comment>
<keyword evidence="3" id="KW-1185">Reference proteome</keyword>
<evidence type="ECO:0000256" key="1">
    <source>
        <dbReference type="SAM" id="MobiDB-lite"/>
    </source>
</evidence>
<feature type="compositionally biased region" description="Polar residues" evidence="1">
    <location>
        <begin position="278"/>
        <end position="302"/>
    </location>
</feature>
<reference evidence="2 3" key="1">
    <citation type="submission" date="2019-07" db="EMBL/GenBank/DDBJ databases">
        <title>Chromosome genome assembly for large yellow croaker.</title>
        <authorList>
            <person name="Xiao S."/>
        </authorList>
    </citation>
    <scope>NUCLEOTIDE SEQUENCE [LARGE SCALE GENOMIC DNA]</scope>
    <source>
        <strain evidence="2">JMULYC20181020</strain>
        <tissue evidence="2">Muscle</tissue>
    </source>
</reference>
<name>A0A6G0IEJ5_LARCR</name>
<accession>A0A6G0IEJ5</accession>
<dbReference type="AlphaFoldDB" id="A0A6G0IEJ5"/>
<feature type="region of interest" description="Disordered" evidence="1">
    <location>
        <begin position="170"/>
        <end position="212"/>
    </location>
</feature>
<feature type="compositionally biased region" description="Polar residues" evidence="1">
    <location>
        <begin position="189"/>
        <end position="206"/>
    </location>
</feature>
<sequence length="302" mass="32401">MLTPPQSIPPPPPLPTQSQSSEQEINPPQENAPSESETNSVSSNSILSPPQSIPPLPPIQLLHQPEVVPPNTDDPATQEGVPSPPSEDSIQKGLENSPTEKAQEPAPSQPVIIPVPPPLPVQGLASIKHQPSPASIENQTLELTSAPVVQEEPTPIVTPSILQMVKLRSVNSSPEPPKAQDEPEAEVTMRNQLPRNEVPTSSSSGEPPQKPIRRSLIMTSPVPTSPPACSYFTTSPAQVTVSCDSTCVFIHSPLPYEKVSYHNHLSIHEPTGGHPPEDSSQITRQRYSSPQLALTNITSRLP</sequence>
<evidence type="ECO:0000313" key="3">
    <source>
        <dbReference type="Proteomes" id="UP000424527"/>
    </source>
</evidence>
<proteinExistence type="predicted"/>
<organism evidence="2 3">
    <name type="scientific">Larimichthys crocea</name>
    <name type="common">Large yellow croaker</name>
    <name type="synonym">Pseudosciaena crocea</name>
    <dbReference type="NCBI Taxonomy" id="215358"/>
    <lineage>
        <taxon>Eukaryota</taxon>
        <taxon>Metazoa</taxon>
        <taxon>Chordata</taxon>
        <taxon>Craniata</taxon>
        <taxon>Vertebrata</taxon>
        <taxon>Euteleostomi</taxon>
        <taxon>Actinopterygii</taxon>
        <taxon>Neopterygii</taxon>
        <taxon>Teleostei</taxon>
        <taxon>Neoteleostei</taxon>
        <taxon>Acanthomorphata</taxon>
        <taxon>Eupercaria</taxon>
        <taxon>Sciaenidae</taxon>
        <taxon>Larimichthys</taxon>
    </lineage>
</organism>
<feature type="region of interest" description="Disordered" evidence="1">
    <location>
        <begin position="266"/>
        <end position="302"/>
    </location>
</feature>
<protein>
    <submittedName>
        <fullName evidence="2">Uncharacterized protein</fullName>
    </submittedName>
</protein>
<evidence type="ECO:0000313" key="2">
    <source>
        <dbReference type="EMBL" id="KAE8289757.1"/>
    </source>
</evidence>